<dbReference type="SMART" id="SM00382">
    <property type="entry name" value="AAA"/>
    <property type="match status" value="1"/>
</dbReference>
<evidence type="ECO:0000256" key="1">
    <source>
        <dbReference type="ARBA" id="ARBA00022448"/>
    </source>
</evidence>
<gene>
    <name evidence="5" type="ORF">MettiDRAFT_2795</name>
</gene>
<dbReference type="InterPro" id="IPR050319">
    <property type="entry name" value="ABC_transp_ATP-bind"/>
</dbReference>
<dbReference type="GO" id="GO:0055085">
    <property type="term" value="P:transmembrane transport"/>
    <property type="evidence" value="ECO:0007669"/>
    <property type="project" value="UniProtKB-ARBA"/>
</dbReference>
<feature type="domain" description="ABC transporter" evidence="4">
    <location>
        <begin position="4"/>
        <end position="248"/>
    </location>
</feature>
<dbReference type="InterPro" id="IPR027417">
    <property type="entry name" value="P-loop_NTPase"/>
</dbReference>
<dbReference type="Pfam" id="PF00005">
    <property type="entry name" value="ABC_tran"/>
    <property type="match status" value="1"/>
</dbReference>
<keyword evidence="2" id="KW-0547">Nucleotide-binding</keyword>
<sequence length="261" mass="29439">MKILETKDLCKIYGDDAGNELHALKNVNIHASKGEIVGIVGESGCGKSTFANIIACITKSTSGKILFNNEDITHLNYKERRDYYKSFQMVFQSPLDTFSPKMKVERYMIEPSLNFKLMDKKSAKEYAKELLATVGLSEGYMKKYPSELSGGELQRVVIARAIGLKPELMIFDECTSALDVSIQQKIINLIIELQKEKGFTIMFITHNLVLAENICDRIYVMKSGEVVDVLNKGDFRNASHPYTKNLIDSIFTIEKLKEKAS</sequence>
<dbReference type="GO" id="GO:0016887">
    <property type="term" value="F:ATP hydrolysis activity"/>
    <property type="evidence" value="ECO:0007669"/>
    <property type="project" value="InterPro"/>
</dbReference>
<reference evidence="5 6" key="1">
    <citation type="submission" date="2013-08" db="EMBL/GenBank/DDBJ databases">
        <authorList>
            <consortium name="DOE Joint Genome Institute"/>
            <person name="Eisen J."/>
            <person name="Huntemann M."/>
            <person name="Han J."/>
            <person name="Chen A."/>
            <person name="Kyrpides N."/>
            <person name="Mavromatis K."/>
            <person name="Markowitz V."/>
            <person name="Palaniappan K."/>
            <person name="Ivanova N."/>
            <person name="Schaumberg A."/>
            <person name="Pati A."/>
            <person name="Liolios K."/>
            <person name="Nordberg H.P."/>
            <person name="Cantor M.N."/>
            <person name="Hua S.X."/>
            <person name="Woyke T."/>
        </authorList>
    </citation>
    <scope>NUCLEOTIDE SEQUENCE [LARGE SCALE GENOMIC DNA]</scope>
    <source>
        <strain evidence="5 6">DSM 2278</strain>
    </source>
</reference>
<dbReference type="PANTHER" id="PTHR43776:SF8">
    <property type="entry name" value="ABC TRANSPORTER, ATP-BINDING PROTEIN"/>
    <property type="match status" value="1"/>
</dbReference>
<dbReference type="InterPro" id="IPR003439">
    <property type="entry name" value="ABC_transporter-like_ATP-bd"/>
</dbReference>
<protein>
    <submittedName>
        <fullName evidence="5">ATPase component of various ABC-type transport systems with duplicated ATPase domain</fullName>
    </submittedName>
</protein>
<dbReference type="OrthoDB" id="18209at2157"/>
<evidence type="ECO:0000256" key="3">
    <source>
        <dbReference type="ARBA" id="ARBA00022840"/>
    </source>
</evidence>
<keyword evidence="6" id="KW-1185">Reference proteome</keyword>
<accession>W9DRC0</accession>
<dbReference type="Gene3D" id="3.40.50.300">
    <property type="entry name" value="P-loop containing nucleotide triphosphate hydrolases"/>
    <property type="match status" value="1"/>
</dbReference>
<keyword evidence="1" id="KW-0813">Transport</keyword>
<dbReference type="PROSITE" id="PS50893">
    <property type="entry name" value="ABC_TRANSPORTER_2"/>
    <property type="match status" value="1"/>
</dbReference>
<evidence type="ECO:0000313" key="6">
    <source>
        <dbReference type="Proteomes" id="UP000019483"/>
    </source>
</evidence>
<dbReference type="InterPro" id="IPR017871">
    <property type="entry name" value="ABC_transporter-like_CS"/>
</dbReference>
<dbReference type="InterPro" id="IPR003593">
    <property type="entry name" value="AAA+_ATPase"/>
</dbReference>
<dbReference type="AlphaFoldDB" id="W9DRC0"/>
<name>W9DRC0_METTI</name>
<evidence type="ECO:0000259" key="4">
    <source>
        <dbReference type="PROSITE" id="PS50893"/>
    </source>
</evidence>
<evidence type="ECO:0000256" key="2">
    <source>
        <dbReference type="ARBA" id="ARBA00022741"/>
    </source>
</evidence>
<organism evidence="5 6">
    <name type="scientific">Methanolobus tindarius DSM 2278</name>
    <dbReference type="NCBI Taxonomy" id="1090322"/>
    <lineage>
        <taxon>Archaea</taxon>
        <taxon>Methanobacteriati</taxon>
        <taxon>Methanobacteriota</taxon>
        <taxon>Stenosarchaea group</taxon>
        <taxon>Methanomicrobia</taxon>
        <taxon>Methanosarcinales</taxon>
        <taxon>Methanosarcinaceae</taxon>
        <taxon>Methanolobus</taxon>
    </lineage>
</organism>
<dbReference type="STRING" id="1090322.MettiDRAFT_2795"/>
<dbReference type="PROSITE" id="PS00211">
    <property type="entry name" value="ABC_TRANSPORTER_1"/>
    <property type="match status" value="1"/>
</dbReference>
<evidence type="ECO:0000313" key="5">
    <source>
        <dbReference type="EMBL" id="ETA69299.1"/>
    </source>
</evidence>
<dbReference type="EMBL" id="AZAJ01000001">
    <property type="protein sequence ID" value="ETA69299.1"/>
    <property type="molecule type" value="Genomic_DNA"/>
</dbReference>
<dbReference type="SUPFAM" id="SSF52540">
    <property type="entry name" value="P-loop containing nucleoside triphosphate hydrolases"/>
    <property type="match status" value="1"/>
</dbReference>
<dbReference type="RefSeq" id="WP_023846431.1">
    <property type="nucleotide sequence ID" value="NZ_AZAJ01000001.1"/>
</dbReference>
<dbReference type="PANTHER" id="PTHR43776">
    <property type="entry name" value="TRANSPORT ATP-BINDING PROTEIN"/>
    <property type="match status" value="1"/>
</dbReference>
<dbReference type="CDD" id="cd03257">
    <property type="entry name" value="ABC_NikE_OppD_transporters"/>
    <property type="match status" value="1"/>
</dbReference>
<proteinExistence type="predicted"/>
<dbReference type="GO" id="GO:0005524">
    <property type="term" value="F:ATP binding"/>
    <property type="evidence" value="ECO:0007669"/>
    <property type="project" value="UniProtKB-KW"/>
</dbReference>
<dbReference type="Proteomes" id="UP000019483">
    <property type="component" value="Unassembled WGS sequence"/>
</dbReference>
<comment type="caution">
    <text evidence="5">The sequence shown here is derived from an EMBL/GenBank/DDBJ whole genome shotgun (WGS) entry which is preliminary data.</text>
</comment>
<keyword evidence="3" id="KW-0067">ATP-binding</keyword>